<evidence type="ECO:0000313" key="2">
    <source>
        <dbReference type="EMBL" id="CCK70516.1"/>
    </source>
</evidence>
<feature type="domain" description="Macro" evidence="1">
    <location>
        <begin position="30"/>
        <end position="226"/>
    </location>
</feature>
<dbReference type="InterPro" id="IPR028071">
    <property type="entry name" value="Macro-like_dom"/>
</dbReference>
<evidence type="ECO:0000259" key="1">
    <source>
        <dbReference type="PROSITE" id="PS51154"/>
    </source>
</evidence>
<dbReference type="HOGENOM" id="CLU_093588_0_0_1"/>
<dbReference type="AlphaFoldDB" id="J7S7V5"/>
<evidence type="ECO:0000313" key="3">
    <source>
        <dbReference type="Proteomes" id="UP000006310"/>
    </source>
</evidence>
<dbReference type="Pfam" id="PF14519">
    <property type="entry name" value="Macro_2"/>
    <property type="match status" value="1"/>
</dbReference>
<dbReference type="STRING" id="1071383.J7S7V5"/>
<name>J7S7V5_HUIN7</name>
<dbReference type="KEGG" id="kng:KNAG_0E02570"/>
<dbReference type="InterPro" id="IPR043472">
    <property type="entry name" value="Macro_dom-like"/>
</dbReference>
<dbReference type="SMART" id="SM00506">
    <property type="entry name" value="A1pp"/>
    <property type="match status" value="1"/>
</dbReference>
<dbReference type="eggNOG" id="ENOG502QVAE">
    <property type="taxonomic scope" value="Eukaryota"/>
</dbReference>
<dbReference type="OrthoDB" id="6082470at2759"/>
<dbReference type="PROSITE" id="PS51154">
    <property type="entry name" value="MACRO"/>
    <property type="match status" value="1"/>
</dbReference>
<dbReference type="SUPFAM" id="SSF52949">
    <property type="entry name" value="Macro domain-like"/>
    <property type="match status" value="1"/>
</dbReference>
<dbReference type="InterPro" id="IPR002589">
    <property type="entry name" value="Macro_dom"/>
</dbReference>
<accession>J7S7V5</accession>
<dbReference type="Proteomes" id="UP000006310">
    <property type="component" value="Chromosome 5"/>
</dbReference>
<proteinExistence type="predicted"/>
<dbReference type="OMA" id="YIIHCPT"/>
<organism evidence="2 3">
    <name type="scientific">Huiozyma naganishii (strain ATCC MYA-139 / BCRC 22969 / CBS 8797 / KCTC 17520 / NBRC 10181 / NCYC 3082 / Yp74L-3)</name>
    <name type="common">Yeast</name>
    <name type="synonym">Kazachstania naganishii</name>
    <dbReference type="NCBI Taxonomy" id="1071383"/>
    <lineage>
        <taxon>Eukaryota</taxon>
        <taxon>Fungi</taxon>
        <taxon>Dikarya</taxon>
        <taxon>Ascomycota</taxon>
        <taxon>Saccharomycotina</taxon>
        <taxon>Saccharomycetes</taxon>
        <taxon>Saccharomycetales</taxon>
        <taxon>Saccharomycetaceae</taxon>
        <taxon>Huiozyma</taxon>
    </lineage>
</organism>
<protein>
    <recommendedName>
        <fullName evidence="1">Macro domain-containing protein</fullName>
    </recommendedName>
</protein>
<dbReference type="GeneID" id="34526216"/>
<reference evidence="3" key="2">
    <citation type="submission" date="2012-08" db="EMBL/GenBank/DDBJ databases">
        <title>Genome sequence of Kazachstania naganishii.</title>
        <authorList>
            <person name="Gordon J.L."/>
            <person name="Armisen D."/>
            <person name="Proux-Wera E."/>
            <person name="OhEigeartaigh S.S."/>
            <person name="Byrne K.P."/>
            <person name="Wolfe K.H."/>
        </authorList>
    </citation>
    <scope>NUCLEOTIDE SEQUENCE [LARGE SCALE GENOMIC DNA]</scope>
    <source>
        <strain evidence="3">ATCC MYA-139 / BCRC 22969 / CBS 8797 / CCRC 22969 / KCTC 17520 / NBRC 10181 / NCYC 3082</strain>
    </source>
</reference>
<dbReference type="Gene3D" id="3.40.220.10">
    <property type="entry name" value="Leucine Aminopeptidase, subunit E, domain 1"/>
    <property type="match status" value="1"/>
</dbReference>
<keyword evidence="3" id="KW-1185">Reference proteome</keyword>
<reference evidence="2 3" key="1">
    <citation type="journal article" date="2011" name="Proc. Natl. Acad. Sci. U.S.A.">
        <title>Evolutionary erosion of yeast sex chromosomes by mating-type switching accidents.</title>
        <authorList>
            <person name="Gordon J.L."/>
            <person name="Armisen D."/>
            <person name="Proux-Wera E."/>
            <person name="Oheigeartaigh S.S."/>
            <person name="Byrne K.P."/>
            <person name="Wolfe K.H."/>
        </authorList>
    </citation>
    <scope>NUCLEOTIDE SEQUENCE [LARGE SCALE GENOMIC DNA]</scope>
    <source>
        <strain evidence="3">ATCC MYA-139 / BCRC 22969 / CBS 8797 / CCRC 22969 / KCTC 17520 / NBRC 10181 / NCYC 3082</strain>
    </source>
</reference>
<sequence length="290" mass="32718">MTKDTVVMKPGPIRIILCDSNEIVPYLWKRFIPQAVPKNDKILCIHHGYLESLMENIRTGNDKHACKQYAIVSPGNCFGYLGGGFDLALRRYFGGIPFEKWFREQLGGRYHTVGSATVVDLLNCPLTRTQQQRDGMRYIIHCPTVVAPTKPVFDSRAPLDTGYKPVFNAMWNALMHAPKDIDGLIIPGLCTGYAGVPPAISCKSMAFALRLYLLGNLISKDLRNVIIMYYLGYPYEPFFPDSCREECALLGIDVDTLMKFDVQSGSLEDILPTYLEQEGEKLQRIRRPSI</sequence>
<gene>
    <name evidence="2" type="primary">KNAG0E02570</name>
    <name evidence="2" type="ordered locus">KNAG_0E02570</name>
</gene>
<dbReference type="EMBL" id="HE978318">
    <property type="protein sequence ID" value="CCK70516.1"/>
    <property type="molecule type" value="Genomic_DNA"/>
</dbReference>
<dbReference type="RefSeq" id="XP_022464762.1">
    <property type="nucleotide sequence ID" value="XM_022608247.1"/>
</dbReference>